<dbReference type="EMBL" id="VSSQ01000065">
    <property type="protein sequence ID" value="MPL72385.1"/>
    <property type="molecule type" value="Genomic_DNA"/>
</dbReference>
<organism evidence="1">
    <name type="scientific">bioreactor metagenome</name>
    <dbReference type="NCBI Taxonomy" id="1076179"/>
    <lineage>
        <taxon>unclassified sequences</taxon>
        <taxon>metagenomes</taxon>
        <taxon>ecological metagenomes</taxon>
    </lineage>
</organism>
<protein>
    <submittedName>
        <fullName evidence="1">Uncharacterized protein</fullName>
    </submittedName>
</protein>
<comment type="caution">
    <text evidence="1">The sequence shown here is derived from an EMBL/GenBank/DDBJ whole genome shotgun (WGS) entry which is preliminary data.</text>
</comment>
<gene>
    <name evidence="1" type="ORF">SDC9_18168</name>
</gene>
<evidence type="ECO:0000313" key="1">
    <source>
        <dbReference type="EMBL" id="MPL72385.1"/>
    </source>
</evidence>
<reference evidence="1" key="1">
    <citation type="submission" date="2019-08" db="EMBL/GenBank/DDBJ databases">
        <authorList>
            <person name="Kucharzyk K."/>
            <person name="Murdoch R.W."/>
            <person name="Higgins S."/>
            <person name="Loffler F."/>
        </authorList>
    </citation>
    <scope>NUCLEOTIDE SEQUENCE</scope>
</reference>
<name>A0A644TZI5_9ZZZZ</name>
<dbReference type="AlphaFoldDB" id="A0A644TZI5"/>
<sequence length="161" mass="18680">MHTALYKAQCAPLVFENSIMEHYNGTPPPTGCRYYFVGTPVEVVLDYVNYRINPVVPLTNYLDYKIFAAYENLYPFTFNDDVICLEYNQWNSGIHEMQFYYDHLKALVLANKPNNKAFASSEILSPISNSSPNRVIFHKPYISYKTKIMSCEESNPYFPTE</sequence>
<proteinExistence type="predicted"/>
<accession>A0A644TZI5</accession>